<keyword evidence="1" id="KW-0472">Membrane</keyword>
<evidence type="ECO:0000313" key="2">
    <source>
        <dbReference type="EMBL" id="ASV45039.1"/>
    </source>
</evidence>
<organism evidence="2 3">
    <name type="scientific">Klebsiella phage SopranoGao</name>
    <dbReference type="NCBI Taxonomy" id="2026944"/>
    <lineage>
        <taxon>Viruses</taxon>
        <taxon>Duplodnaviria</taxon>
        <taxon>Heunggongvirae</taxon>
        <taxon>Uroviricota</taxon>
        <taxon>Caudoviricetes</taxon>
        <taxon>Lastavirus</taxon>
        <taxon>Lastavirus sopranogao</taxon>
    </lineage>
</organism>
<keyword evidence="1" id="KW-1133">Transmembrane helix</keyword>
<accession>A0A248SL22</accession>
<proteinExistence type="predicted"/>
<evidence type="ECO:0000256" key="1">
    <source>
        <dbReference type="SAM" id="Phobius"/>
    </source>
</evidence>
<evidence type="ECO:0000313" key="3">
    <source>
        <dbReference type="Proteomes" id="UP000224252"/>
    </source>
</evidence>
<feature type="transmembrane region" description="Helical" evidence="1">
    <location>
        <begin position="32"/>
        <end position="53"/>
    </location>
</feature>
<keyword evidence="3" id="KW-1185">Reference proteome</keyword>
<sequence length="56" mass="6616">MGMNMKTWLIGWSLRKFSTVLIIFVWGKLFRMLFGESDWIAMLVAAFLLAITFRKE</sequence>
<dbReference type="Proteomes" id="UP000224252">
    <property type="component" value="Segment"/>
</dbReference>
<feature type="transmembrane region" description="Helical" evidence="1">
    <location>
        <begin position="7"/>
        <end position="26"/>
    </location>
</feature>
<gene>
    <name evidence="2" type="ORF">SopranoGao_16</name>
</gene>
<reference evidence="2 3" key="1">
    <citation type="submission" date="2017-08" db="EMBL/GenBank/DDBJ databases">
        <authorList>
            <person name="de Groot N.N."/>
        </authorList>
    </citation>
    <scope>NUCLEOTIDE SEQUENCE [LARGE SCALE GENOMIC DNA]</scope>
</reference>
<name>A0A248SL22_9CAUD</name>
<dbReference type="EMBL" id="MF612073">
    <property type="protein sequence ID" value="ASV45039.1"/>
    <property type="molecule type" value="Genomic_DNA"/>
</dbReference>
<keyword evidence="1" id="KW-0812">Transmembrane</keyword>
<protein>
    <submittedName>
        <fullName evidence="2">Uncharacterized protein</fullName>
    </submittedName>
</protein>